<keyword evidence="3" id="KW-1185">Reference proteome</keyword>
<reference evidence="2 3" key="1">
    <citation type="submission" date="2020-03" db="EMBL/GenBank/DDBJ databases">
        <title>Sequencing the genomes of 1000 actinobacteria strains.</title>
        <authorList>
            <person name="Klenk H.-P."/>
        </authorList>
    </citation>
    <scope>NUCLEOTIDE SEQUENCE [LARGE SCALE GENOMIC DNA]</scope>
    <source>
        <strain evidence="2 3">DSM 45490</strain>
    </source>
</reference>
<protein>
    <submittedName>
        <fullName evidence="2">Uncharacterized protein</fullName>
    </submittedName>
</protein>
<accession>A0A7X5V5X8</accession>
<proteinExistence type="predicted"/>
<sequence length="189" mass="21186">MSSTDDPNFAPYPGRYEVARTKGVPPNEEPVLLDITGEADVLEQTDAIQSIVDNGPVPDGGLSWDHRTRVLTVRLVGAVDGSDPEVERVKQAVLAQPADFTIEFESVRYSRQELLELADDIFPNAHEWGPAEGALAGFWDTLRNRIVVLVGDEPEDLSQAWIAAIERRQDERIVYEIVRHSMNEPWIRP</sequence>
<evidence type="ECO:0000313" key="3">
    <source>
        <dbReference type="Proteomes" id="UP000555407"/>
    </source>
</evidence>
<dbReference type="AlphaFoldDB" id="A0A7X5V5X8"/>
<comment type="caution">
    <text evidence="2">The sequence shown here is derived from an EMBL/GenBank/DDBJ whole genome shotgun (WGS) entry which is preliminary data.</text>
</comment>
<gene>
    <name evidence="2" type="ORF">BJY22_000917</name>
</gene>
<dbReference type="RefSeq" id="WP_167203904.1">
    <property type="nucleotide sequence ID" value="NZ_JAASRO010000001.1"/>
</dbReference>
<feature type="region of interest" description="Disordered" evidence="1">
    <location>
        <begin position="1"/>
        <end position="27"/>
    </location>
</feature>
<name>A0A7X5V5X8_9ACTN</name>
<evidence type="ECO:0000313" key="2">
    <source>
        <dbReference type="EMBL" id="NIK55200.1"/>
    </source>
</evidence>
<dbReference type="Proteomes" id="UP000555407">
    <property type="component" value="Unassembled WGS sequence"/>
</dbReference>
<evidence type="ECO:0000256" key="1">
    <source>
        <dbReference type="SAM" id="MobiDB-lite"/>
    </source>
</evidence>
<organism evidence="2 3">
    <name type="scientific">Kribbella shirazensis</name>
    <dbReference type="NCBI Taxonomy" id="1105143"/>
    <lineage>
        <taxon>Bacteria</taxon>
        <taxon>Bacillati</taxon>
        <taxon>Actinomycetota</taxon>
        <taxon>Actinomycetes</taxon>
        <taxon>Propionibacteriales</taxon>
        <taxon>Kribbellaceae</taxon>
        <taxon>Kribbella</taxon>
    </lineage>
</organism>
<dbReference type="EMBL" id="JAASRO010000001">
    <property type="protein sequence ID" value="NIK55200.1"/>
    <property type="molecule type" value="Genomic_DNA"/>
</dbReference>